<organism evidence="2 3">
    <name type="scientific">Segatella cerevisiae</name>
    <dbReference type="NCBI Taxonomy" id="2053716"/>
    <lineage>
        <taxon>Bacteria</taxon>
        <taxon>Pseudomonadati</taxon>
        <taxon>Bacteroidota</taxon>
        <taxon>Bacteroidia</taxon>
        <taxon>Bacteroidales</taxon>
        <taxon>Prevotellaceae</taxon>
        <taxon>Segatella</taxon>
    </lineage>
</organism>
<accession>A0ABT1BXA2</accession>
<evidence type="ECO:0000313" key="3">
    <source>
        <dbReference type="Proteomes" id="UP001204015"/>
    </source>
</evidence>
<comment type="caution">
    <text evidence="2">The sequence shown here is derived from an EMBL/GenBank/DDBJ whole genome shotgun (WGS) entry which is preliminary data.</text>
</comment>
<sequence length="272" mass="32509">MANYEIRPLQMRMLDIITALDKTLSEHGIHYGMFAGSLIGAVRHHGFIPWDDDMDVLMPRPDYEQFIQHSKEWLPSRYEFVCAENDPKYPLPFGKLQDAETTLIERLHFRYLGGVYVDVFPLDAVPSNWLARHWQYTRYEFYKQALYLVHRDPYKHGHGMSSWIPLLTRRLFTMQALQKKIRKILIRYDYNKCKLAADYTDGLRGVMSKEINGIYGPYTFEGRTLQGIKRYDEYLTQIYGDYMKIPDGEHQRQHNFFYLDLNKPYREYKGKY</sequence>
<name>A0ABT1BXA2_9BACT</name>
<dbReference type="InterPro" id="IPR007074">
    <property type="entry name" value="LicD/FKTN/FKRP_NTP_transf"/>
</dbReference>
<dbReference type="PANTHER" id="PTHR43404:SF2">
    <property type="entry name" value="LIPOPOLYSACCHARIDE CHOLINEPHOSPHOTRANSFERASE LICD"/>
    <property type="match status" value="1"/>
</dbReference>
<keyword evidence="3" id="KW-1185">Reference proteome</keyword>
<reference evidence="2 3" key="1">
    <citation type="submission" date="2022-06" db="EMBL/GenBank/DDBJ databases">
        <title>A taxonomic note on the genus Prevotella: Description of four novel genera and emended description of the genera Hallella and Xylanibacter.</title>
        <authorList>
            <person name="Hitch T.C.A."/>
        </authorList>
    </citation>
    <scope>NUCLEOTIDE SEQUENCE [LARGE SCALE GENOMIC DNA]</scope>
    <source>
        <strain evidence="2 3">DSM 100619</strain>
    </source>
</reference>
<dbReference type="EMBL" id="JAMXLY010000022">
    <property type="protein sequence ID" value="MCO6025609.1"/>
    <property type="molecule type" value="Genomic_DNA"/>
</dbReference>
<dbReference type="Pfam" id="PF04991">
    <property type="entry name" value="LicD"/>
    <property type="match status" value="1"/>
</dbReference>
<proteinExistence type="predicted"/>
<dbReference type="InterPro" id="IPR052942">
    <property type="entry name" value="LPS_cholinephosphotransferase"/>
</dbReference>
<feature type="domain" description="LicD/FKTN/FKRP nucleotidyltransferase" evidence="1">
    <location>
        <begin position="26"/>
        <end position="240"/>
    </location>
</feature>
<evidence type="ECO:0000313" key="2">
    <source>
        <dbReference type="EMBL" id="MCO6025609.1"/>
    </source>
</evidence>
<gene>
    <name evidence="2" type="ORF">NG821_07120</name>
</gene>
<dbReference type="PANTHER" id="PTHR43404">
    <property type="entry name" value="LIPOPOLYSACCHARIDE CHOLINEPHOSPHOTRANSFERASE LICD"/>
    <property type="match status" value="1"/>
</dbReference>
<dbReference type="Proteomes" id="UP001204015">
    <property type="component" value="Unassembled WGS sequence"/>
</dbReference>
<dbReference type="RefSeq" id="WP_252760968.1">
    <property type="nucleotide sequence ID" value="NZ_JAMXLY010000022.1"/>
</dbReference>
<evidence type="ECO:0000259" key="1">
    <source>
        <dbReference type="Pfam" id="PF04991"/>
    </source>
</evidence>
<protein>
    <submittedName>
        <fullName evidence="2">LicD family protein</fullName>
    </submittedName>
</protein>